<dbReference type="NCBIfam" id="TIGR00513">
    <property type="entry name" value="accA"/>
    <property type="match status" value="1"/>
</dbReference>
<dbReference type="PANTHER" id="PTHR42853">
    <property type="entry name" value="ACETYL-COENZYME A CARBOXYLASE CARBOXYL TRANSFERASE SUBUNIT ALPHA"/>
    <property type="match status" value="1"/>
</dbReference>
<dbReference type="RefSeq" id="WP_320507481.1">
    <property type="nucleotide sequence ID" value="NZ_JAXCLW010000001.1"/>
</dbReference>
<comment type="catalytic activity">
    <reaction evidence="9 10">
        <text>N(6)-carboxybiotinyl-L-lysyl-[protein] + acetyl-CoA = N(6)-biotinyl-L-lysyl-[protein] + malonyl-CoA</text>
        <dbReference type="Rhea" id="RHEA:54728"/>
        <dbReference type="Rhea" id="RHEA-COMP:10505"/>
        <dbReference type="Rhea" id="RHEA-COMP:10506"/>
        <dbReference type="ChEBI" id="CHEBI:57288"/>
        <dbReference type="ChEBI" id="CHEBI:57384"/>
        <dbReference type="ChEBI" id="CHEBI:83144"/>
        <dbReference type="ChEBI" id="CHEBI:83145"/>
        <dbReference type="EC" id="2.1.3.15"/>
    </reaction>
</comment>
<dbReference type="EC" id="2.1.3.15" evidence="10"/>
<comment type="pathway">
    <text evidence="1 10">Lipid metabolism; malonyl-CoA biosynthesis; malonyl-CoA from acetyl-CoA: step 1/1.</text>
</comment>
<comment type="similarity">
    <text evidence="10">Belongs to the AccA family.</text>
</comment>
<dbReference type="NCBIfam" id="NF041504">
    <property type="entry name" value="AccA_sub"/>
    <property type="match status" value="1"/>
</dbReference>
<keyword evidence="4 10" id="KW-0547">Nucleotide-binding</keyword>
<protein>
    <recommendedName>
        <fullName evidence="10">Acetyl-coenzyme A carboxylase carboxyl transferase subunit alpha</fullName>
        <shortName evidence="10">ACCase subunit alpha</shortName>
        <shortName evidence="10">Acetyl-CoA carboxylase carboxyltransferase subunit alpha</shortName>
        <ecNumber evidence="10">2.1.3.15</ecNumber>
    </recommendedName>
</protein>
<dbReference type="PANTHER" id="PTHR42853:SF3">
    <property type="entry name" value="ACETYL-COENZYME A CARBOXYLASE CARBOXYL TRANSFERASE SUBUNIT ALPHA, CHLOROPLASTIC"/>
    <property type="match status" value="1"/>
</dbReference>
<dbReference type="InterPro" id="IPR001095">
    <property type="entry name" value="Acetyl_CoA_COase_a_su"/>
</dbReference>
<dbReference type="HAMAP" id="MF_00823">
    <property type="entry name" value="AcetylCoA_CT_alpha"/>
    <property type="match status" value="1"/>
</dbReference>
<dbReference type="NCBIfam" id="NF004344">
    <property type="entry name" value="PRK05724.1"/>
    <property type="match status" value="1"/>
</dbReference>
<reference evidence="12 13" key="1">
    <citation type="journal article" date="2016" name="Antonie Van Leeuwenhoek">
        <title>Dongia soli sp. nov., isolated from soil from Dokdo, Korea.</title>
        <authorList>
            <person name="Kim D.U."/>
            <person name="Lee H."/>
            <person name="Kim H."/>
            <person name="Kim S.G."/>
            <person name="Ka J.O."/>
        </authorList>
    </citation>
    <scope>NUCLEOTIDE SEQUENCE [LARGE SCALE GENOMIC DNA]</scope>
    <source>
        <strain evidence="12 13">D78</strain>
    </source>
</reference>
<keyword evidence="10" id="KW-0963">Cytoplasm</keyword>
<evidence type="ECO:0000256" key="4">
    <source>
        <dbReference type="ARBA" id="ARBA00022741"/>
    </source>
</evidence>
<keyword evidence="8 10" id="KW-0275">Fatty acid biosynthesis</keyword>
<comment type="function">
    <text evidence="10">Component of the acetyl coenzyme A carboxylase (ACC) complex. First, biotin carboxylase catalyzes the carboxylation of biotin on its carrier protein (BCCP) and then the CO(2) group is transferred by the carboxyltransferase to acetyl-CoA to form malonyl-CoA.</text>
</comment>
<dbReference type="Pfam" id="PF03255">
    <property type="entry name" value="ACCA"/>
    <property type="match status" value="1"/>
</dbReference>
<dbReference type="InterPro" id="IPR011763">
    <property type="entry name" value="COA_CT_C"/>
</dbReference>
<dbReference type="SUPFAM" id="SSF52096">
    <property type="entry name" value="ClpP/crotonase"/>
    <property type="match status" value="1"/>
</dbReference>
<keyword evidence="2 10" id="KW-0444">Lipid biosynthesis</keyword>
<evidence type="ECO:0000259" key="11">
    <source>
        <dbReference type="PROSITE" id="PS50989"/>
    </source>
</evidence>
<evidence type="ECO:0000256" key="5">
    <source>
        <dbReference type="ARBA" id="ARBA00022832"/>
    </source>
</evidence>
<keyword evidence="7 10" id="KW-0443">Lipid metabolism</keyword>
<evidence type="ECO:0000256" key="10">
    <source>
        <dbReference type="HAMAP-Rule" id="MF_00823"/>
    </source>
</evidence>
<dbReference type="Gene3D" id="3.90.226.10">
    <property type="entry name" value="2-enoyl-CoA Hydratase, Chain A, domain 1"/>
    <property type="match status" value="1"/>
</dbReference>
<evidence type="ECO:0000256" key="2">
    <source>
        <dbReference type="ARBA" id="ARBA00022516"/>
    </source>
</evidence>
<gene>
    <name evidence="10" type="primary">accA</name>
    <name evidence="12" type="ORF">SMD27_06365</name>
</gene>
<evidence type="ECO:0000313" key="12">
    <source>
        <dbReference type="EMBL" id="MDY0882458.1"/>
    </source>
</evidence>
<feature type="domain" description="CoA carboxyltransferase C-terminal" evidence="11">
    <location>
        <begin position="38"/>
        <end position="292"/>
    </location>
</feature>
<keyword evidence="13" id="KW-1185">Reference proteome</keyword>
<proteinExistence type="inferred from homology"/>
<dbReference type="Proteomes" id="UP001279642">
    <property type="component" value="Unassembled WGS sequence"/>
</dbReference>
<keyword evidence="6 10" id="KW-0067">ATP-binding</keyword>
<dbReference type="PROSITE" id="PS50989">
    <property type="entry name" value="COA_CT_CTER"/>
    <property type="match status" value="1"/>
</dbReference>
<evidence type="ECO:0000256" key="6">
    <source>
        <dbReference type="ARBA" id="ARBA00022840"/>
    </source>
</evidence>
<evidence type="ECO:0000256" key="1">
    <source>
        <dbReference type="ARBA" id="ARBA00004956"/>
    </source>
</evidence>
<dbReference type="PRINTS" id="PR01069">
    <property type="entry name" value="ACCCTRFRASEA"/>
</dbReference>
<keyword evidence="5 10" id="KW-0276">Fatty acid metabolism</keyword>
<evidence type="ECO:0000256" key="3">
    <source>
        <dbReference type="ARBA" id="ARBA00022679"/>
    </source>
</evidence>
<dbReference type="GO" id="GO:0003989">
    <property type="term" value="F:acetyl-CoA carboxylase activity"/>
    <property type="evidence" value="ECO:0007669"/>
    <property type="project" value="UniProtKB-EC"/>
</dbReference>
<keyword evidence="3 10" id="KW-0808">Transferase</keyword>
<sequence length="319" mass="34627">MATFLDFEKPIAELEGKIAELRHLSNGDDMNIAEEVAKLQTKAEKMLRQTYGKLTAWQKTQVARHPERPHFIDYVAGLVTDYVPLAGDRNFADDKAILGGLARFRGQPVVIMGHEKGADTTSRMRHNFGMAKPEGYRKAIRLMELAERFQLPVITLVDTPGAFPGVEAEARGQAEAIARSIEACLKLQVPLISAIIGEGGSGGAIALAAANHIIMLEHSVYSVISPEGCASILWRSGEQARDAAEALKLTSEDLRSLGVIDEIVAEPLGGAHRGKSQIIDGLGEAIDGALQRFSSMSGLDIRDQRRDKFLEMGRQGLSS</sequence>
<evidence type="ECO:0000256" key="7">
    <source>
        <dbReference type="ARBA" id="ARBA00023098"/>
    </source>
</evidence>
<evidence type="ECO:0000313" key="13">
    <source>
        <dbReference type="Proteomes" id="UP001279642"/>
    </source>
</evidence>
<accession>A0ABU5E8C6</accession>
<comment type="caution">
    <text evidence="12">The sequence shown here is derived from an EMBL/GenBank/DDBJ whole genome shotgun (WGS) entry which is preliminary data.</text>
</comment>
<dbReference type="EMBL" id="JAXCLW010000001">
    <property type="protein sequence ID" value="MDY0882458.1"/>
    <property type="molecule type" value="Genomic_DNA"/>
</dbReference>
<name>A0ABU5E8C6_9PROT</name>
<keyword evidence="12" id="KW-0436">Ligase</keyword>
<evidence type="ECO:0000256" key="9">
    <source>
        <dbReference type="ARBA" id="ARBA00049152"/>
    </source>
</evidence>
<comment type="subcellular location">
    <subcellularLocation>
        <location evidence="10">Cytoplasm</location>
    </subcellularLocation>
</comment>
<organism evidence="12 13">
    <name type="scientific">Dongia soli</name>
    <dbReference type="NCBI Taxonomy" id="600628"/>
    <lineage>
        <taxon>Bacteria</taxon>
        <taxon>Pseudomonadati</taxon>
        <taxon>Pseudomonadota</taxon>
        <taxon>Alphaproteobacteria</taxon>
        <taxon>Rhodospirillales</taxon>
        <taxon>Dongiaceae</taxon>
        <taxon>Dongia</taxon>
    </lineage>
</organism>
<dbReference type="InterPro" id="IPR029045">
    <property type="entry name" value="ClpP/crotonase-like_dom_sf"/>
</dbReference>
<comment type="subunit">
    <text evidence="10">Acetyl-CoA carboxylase is a heterohexamer composed of biotin carboxyl carrier protein (AccB), biotin carboxylase (AccC) and two subunits each of ACCase subunit alpha (AccA) and ACCase subunit beta (AccD).</text>
</comment>
<evidence type="ECO:0000256" key="8">
    <source>
        <dbReference type="ARBA" id="ARBA00023160"/>
    </source>
</evidence>